<keyword evidence="3" id="KW-1185">Reference proteome</keyword>
<protein>
    <submittedName>
        <fullName evidence="2">(salmon louse) hypothetical protein</fullName>
    </submittedName>
</protein>
<dbReference type="EMBL" id="HG994580">
    <property type="protein sequence ID" value="CAF2756003.1"/>
    <property type="molecule type" value="Genomic_DNA"/>
</dbReference>
<dbReference type="AlphaFoldDB" id="A0A7R8GZP7"/>
<proteinExistence type="predicted"/>
<evidence type="ECO:0000313" key="3">
    <source>
        <dbReference type="Proteomes" id="UP000675881"/>
    </source>
</evidence>
<gene>
    <name evidence="2" type="ORF">LSAA_1590</name>
</gene>
<organism evidence="2 3">
    <name type="scientific">Lepeophtheirus salmonis</name>
    <name type="common">Salmon louse</name>
    <name type="synonym">Caligus salmonis</name>
    <dbReference type="NCBI Taxonomy" id="72036"/>
    <lineage>
        <taxon>Eukaryota</taxon>
        <taxon>Metazoa</taxon>
        <taxon>Ecdysozoa</taxon>
        <taxon>Arthropoda</taxon>
        <taxon>Crustacea</taxon>
        <taxon>Multicrustacea</taxon>
        <taxon>Hexanauplia</taxon>
        <taxon>Copepoda</taxon>
        <taxon>Siphonostomatoida</taxon>
        <taxon>Caligidae</taxon>
        <taxon>Lepeophtheirus</taxon>
    </lineage>
</organism>
<name>A0A7R8GZP7_LEPSM</name>
<dbReference type="Proteomes" id="UP000675881">
    <property type="component" value="Chromosome 1"/>
</dbReference>
<feature type="region of interest" description="Disordered" evidence="1">
    <location>
        <begin position="181"/>
        <end position="208"/>
    </location>
</feature>
<sequence>MLLKEINKKADDDTLISCLKMWNNANDPRELREYKCAYSLLFLSVNLFRQISLSGILQSELKGIKNEVLVTLDNKSEKETSKTDMDKEINENKNAKAEKKRAKEEARYQKERQKSRIDGQYKREKLREEMRQKYGLSKPSSDCTDYKAVESVQKDYKMSEKECAELERRMHEQLMEKKAVDRKVEKKLDKRKKKKDLKENVKGVCTTQ</sequence>
<evidence type="ECO:0000256" key="1">
    <source>
        <dbReference type="SAM" id="MobiDB-lite"/>
    </source>
</evidence>
<reference evidence="2" key="1">
    <citation type="submission" date="2021-02" db="EMBL/GenBank/DDBJ databases">
        <authorList>
            <person name="Bekaert M."/>
        </authorList>
    </citation>
    <scope>NUCLEOTIDE SEQUENCE</scope>
    <source>
        <strain evidence="2">IoA-00</strain>
    </source>
</reference>
<evidence type="ECO:0000313" key="2">
    <source>
        <dbReference type="EMBL" id="CAF2756003.1"/>
    </source>
</evidence>
<feature type="region of interest" description="Disordered" evidence="1">
    <location>
        <begin position="76"/>
        <end position="119"/>
    </location>
</feature>
<accession>A0A7R8GZP7</accession>